<dbReference type="Proteomes" id="UP000197032">
    <property type="component" value="Unassembled WGS sequence"/>
</dbReference>
<evidence type="ECO:0000256" key="1">
    <source>
        <dbReference type="ARBA" id="ARBA00010364"/>
    </source>
</evidence>
<accession>A0A1Z5HTE1</accession>
<proteinExistence type="inferred from homology"/>
<dbReference type="AlphaFoldDB" id="A0A1Z5HTE1"/>
<organism evidence="3 4">
    <name type="scientific">Calderihabitans maritimus</name>
    <dbReference type="NCBI Taxonomy" id="1246530"/>
    <lineage>
        <taxon>Bacteria</taxon>
        <taxon>Bacillati</taxon>
        <taxon>Bacillota</taxon>
        <taxon>Clostridia</taxon>
        <taxon>Neomoorellales</taxon>
        <taxon>Calderihabitantaceae</taxon>
        <taxon>Calderihabitans</taxon>
    </lineage>
</organism>
<dbReference type="Gene3D" id="3.30.1200.10">
    <property type="entry name" value="YggU-like"/>
    <property type="match status" value="1"/>
</dbReference>
<dbReference type="OrthoDB" id="9800587at2"/>
<name>A0A1Z5HTE1_9FIRM</name>
<dbReference type="PANTHER" id="PTHR13420">
    <property type="entry name" value="UPF0235 PROTEIN C15ORF40"/>
    <property type="match status" value="1"/>
</dbReference>
<reference evidence="4" key="1">
    <citation type="journal article" date="2017" name="Appl. Environ. Microbiol.">
        <title>Genomic analysis of Calderihabitans maritimus KKC1, a thermophilic hydrogenogenic carboxydotrophic bacterium isolated from marine sediment.</title>
        <authorList>
            <person name="Omae K."/>
            <person name="Yoneda Y."/>
            <person name="Fukuyama Y."/>
            <person name="Yoshida T."/>
            <person name="Sako Y."/>
        </authorList>
    </citation>
    <scope>NUCLEOTIDE SEQUENCE [LARGE SCALE GENOMIC DNA]</scope>
    <source>
        <strain evidence="4">KKC1</strain>
    </source>
</reference>
<dbReference type="EMBL" id="BDGJ01000087">
    <property type="protein sequence ID" value="GAW92591.1"/>
    <property type="molecule type" value="Genomic_DNA"/>
</dbReference>
<dbReference type="HAMAP" id="MF_00634">
    <property type="entry name" value="UPF0235"/>
    <property type="match status" value="1"/>
</dbReference>
<dbReference type="GO" id="GO:0005737">
    <property type="term" value="C:cytoplasm"/>
    <property type="evidence" value="ECO:0007669"/>
    <property type="project" value="TreeGrafter"/>
</dbReference>
<dbReference type="InterPro" id="IPR003746">
    <property type="entry name" value="DUF167"/>
</dbReference>
<gene>
    <name evidence="3" type="ORF">KKC1_17420</name>
</gene>
<dbReference type="PANTHER" id="PTHR13420:SF7">
    <property type="entry name" value="UPF0235 PROTEIN C15ORF40"/>
    <property type="match status" value="1"/>
</dbReference>
<evidence type="ECO:0000313" key="3">
    <source>
        <dbReference type="EMBL" id="GAW92591.1"/>
    </source>
</evidence>
<dbReference type="Pfam" id="PF02594">
    <property type="entry name" value="DUF167"/>
    <property type="match status" value="1"/>
</dbReference>
<dbReference type="SMART" id="SM01152">
    <property type="entry name" value="DUF167"/>
    <property type="match status" value="1"/>
</dbReference>
<protein>
    <recommendedName>
        <fullName evidence="2">UPF0235 protein KKC1_17420</fullName>
    </recommendedName>
</protein>
<evidence type="ECO:0000313" key="4">
    <source>
        <dbReference type="Proteomes" id="UP000197032"/>
    </source>
</evidence>
<dbReference type="RefSeq" id="WP_088553903.1">
    <property type="nucleotide sequence ID" value="NZ_BDGJ01000087.1"/>
</dbReference>
<dbReference type="NCBIfam" id="TIGR00251">
    <property type="entry name" value="DUF167 family protein"/>
    <property type="match status" value="1"/>
</dbReference>
<sequence length="98" mass="10661">MSTIEDIPGGVRIKVRVQPRASKNELAGMWGDYLKVRLTAPPVEGAANRQCEEFFAGLLKVPKSSVRVVAGNTGRNKTVEIQGITGARVRKLLKTDTL</sequence>
<dbReference type="SUPFAM" id="SSF69786">
    <property type="entry name" value="YggU-like"/>
    <property type="match status" value="1"/>
</dbReference>
<evidence type="ECO:0000256" key="2">
    <source>
        <dbReference type="HAMAP-Rule" id="MF_00634"/>
    </source>
</evidence>
<comment type="similarity">
    <text evidence="1 2">Belongs to the UPF0235 family.</text>
</comment>
<comment type="caution">
    <text evidence="3">The sequence shown here is derived from an EMBL/GenBank/DDBJ whole genome shotgun (WGS) entry which is preliminary data.</text>
</comment>
<dbReference type="InterPro" id="IPR036591">
    <property type="entry name" value="YggU-like_sf"/>
</dbReference>
<keyword evidence="4" id="KW-1185">Reference proteome</keyword>